<evidence type="ECO:0000256" key="1">
    <source>
        <dbReference type="SAM" id="Coils"/>
    </source>
</evidence>
<dbReference type="GeneID" id="87817972"/>
<reference evidence="3" key="2">
    <citation type="submission" date="2023-05" db="EMBL/GenBank/DDBJ databases">
        <authorList>
            <consortium name="Lawrence Berkeley National Laboratory"/>
            <person name="Steindorff A."/>
            <person name="Hensen N."/>
            <person name="Bonometti L."/>
            <person name="Westerberg I."/>
            <person name="Brannstrom I.O."/>
            <person name="Guillou S."/>
            <person name="Cros-Aarteil S."/>
            <person name="Calhoun S."/>
            <person name="Haridas S."/>
            <person name="Kuo A."/>
            <person name="Mondo S."/>
            <person name="Pangilinan J."/>
            <person name="Riley R."/>
            <person name="Labutti K."/>
            <person name="Andreopoulos B."/>
            <person name="Lipzen A."/>
            <person name="Chen C."/>
            <person name="Yanf M."/>
            <person name="Daum C."/>
            <person name="Ng V."/>
            <person name="Clum A."/>
            <person name="Ohm R."/>
            <person name="Martin F."/>
            <person name="Silar P."/>
            <person name="Natvig D."/>
            <person name="Lalanne C."/>
            <person name="Gautier V."/>
            <person name="Ament-Velasquez S.L."/>
            <person name="Kruys A."/>
            <person name="Hutchinson M.I."/>
            <person name="Powell A.J."/>
            <person name="Barry K."/>
            <person name="Miller A.N."/>
            <person name="Grigoriev I.V."/>
            <person name="Debuchy R."/>
            <person name="Gladieux P."/>
            <person name="Thoren M.H."/>
            <person name="Johannesson H."/>
        </authorList>
    </citation>
    <scope>NUCLEOTIDE SEQUENCE</scope>
    <source>
        <strain evidence="3">CBS 141.50</strain>
    </source>
</reference>
<evidence type="ECO:0000256" key="2">
    <source>
        <dbReference type="SAM" id="MobiDB-lite"/>
    </source>
</evidence>
<evidence type="ECO:0000313" key="3">
    <source>
        <dbReference type="EMBL" id="KAK4141980.1"/>
    </source>
</evidence>
<feature type="region of interest" description="Disordered" evidence="2">
    <location>
        <begin position="117"/>
        <end position="158"/>
    </location>
</feature>
<feature type="compositionally biased region" description="Basic and acidic residues" evidence="2">
    <location>
        <begin position="236"/>
        <end position="246"/>
    </location>
</feature>
<dbReference type="Proteomes" id="UP001302676">
    <property type="component" value="Unassembled WGS sequence"/>
</dbReference>
<dbReference type="EMBL" id="MU853603">
    <property type="protein sequence ID" value="KAK4141980.1"/>
    <property type="molecule type" value="Genomic_DNA"/>
</dbReference>
<name>A0AAN6ZJV9_9PEZI</name>
<keyword evidence="1" id="KW-0175">Coiled coil</keyword>
<feature type="compositionally biased region" description="Acidic residues" evidence="2">
    <location>
        <begin position="247"/>
        <end position="269"/>
    </location>
</feature>
<keyword evidence="4" id="KW-1185">Reference proteome</keyword>
<sequence length="269" mass="30953">MAPTCHIPPVTSPKSLRARHLYQTICGTIPFGRENIIKLYSTLLDDGYDGVADSPVKAAVEAIENYRDDIRRTAERVREWRVKYEAESGRRAKLETTVRELTAKLEGLTAQIDHDGINLSPLRSRPSSPFSSSNINDLFHSSGPAKEEEGQGPDDRTSAVIKSLASQHTAELQQLMQDYETQLAQLRVAHKYDRLRDERRHLEELERFREIEGLLVKEVEVEREREERENLETKVKEVAKEDKENGGEEEVIEEDKENDIQEEREEEML</sequence>
<protein>
    <submittedName>
        <fullName evidence="3">Uncharacterized protein</fullName>
    </submittedName>
</protein>
<comment type="caution">
    <text evidence="3">The sequence shown here is derived from an EMBL/GenBank/DDBJ whole genome shotgun (WGS) entry which is preliminary data.</text>
</comment>
<evidence type="ECO:0000313" key="4">
    <source>
        <dbReference type="Proteomes" id="UP001302676"/>
    </source>
</evidence>
<feature type="compositionally biased region" description="Low complexity" evidence="2">
    <location>
        <begin position="119"/>
        <end position="133"/>
    </location>
</feature>
<accession>A0AAN6ZJV9</accession>
<feature type="compositionally biased region" description="Basic and acidic residues" evidence="2">
    <location>
        <begin position="145"/>
        <end position="157"/>
    </location>
</feature>
<organism evidence="3 4">
    <name type="scientific">Dichotomopilus funicola</name>
    <dbReference type="NCBI Taxonomy" id="1934379"/>
    <lineage>
        <taxon>Eukaryota</taxon>
        <taxon>Fungi</taxon>
        <taxon>Dikarya</taxon>
        <taxon>Ascomycota</taxon>
        <taxon>Pezizomycotina</taxon>
        <taxon>Sordariomycetes</taxon>
        <taxon>Sordariomycetidae</taxon>
        <taxon>Sordariales</taxon>
        <taxon>Chaetomiaceae</taxon>
        <taxon>Dichotomopilus</taxon>
    </lineage>
</organism>
<proteinExistence type="predicted"/>
<feature type="region of interest" description="Disordered" evidence="2">
    <location>
        <begin position="236"/>
        <end position="269"/>
    </location>
</feature>
<feature type="coiled-coil region" evidence="1">
    <location>
        <begin position="56"/>
        <end position="111"/>
    </location>
</feature>
<dbReference type="RefSeq" id="XP_062635351.1">
    <property type="nucleotide sequence ID" value="XM_062781359.1"/>
</dbReference>
<gene>
    <name evidence="3" type="ORF">C8A04DRAFT_30382</name>
</gene>
<dbReference type="AlphaFoldDB" id="A0AAN6ZJV9"/>
<reference evidence="3" key="1">
    <citation type="journal article" date="2023" name="Mol. Phylogenet. Evol.">
        <title>Genome-scale phylogeny and comparative genomics of the fungal order Sordariales.</title>
        <authorList>
            <person name="Hensen N."/>
            <person name="Bonometti L."/>
            <person name="Westerberg I."/>
            <person name="Brannstrom I.O."/>
            <person name="Guillou S."/>
            <person name="Cros-Aarteil S."/>
            <person name="Calhoun S."/>
            <person name="Haridas S."/>
            <person name="Kuo A."/>
            <person name="Mondo S."/>
            <person name="Pangilinan J."/>
            <person name="Riley R."/>
            <person name="LaButti K."/>
            <person name="Andreopoulos B."/>
            <person name="Lipzen A."/>
            <person name="Chen C."/>
            <person name="Yan M."/>
            <person name="Daum C."/>
            <person name="Ng V."/>
            <person name="Clum A."/>
            <person name="Steindorff A."/>
            <person name="Ohm R.A."/>
            <person name="Martin F."/>
            <person name="Silar P."/>
            <person name="Natvig D.O."/>
            <person name="Lalanne C."/>
            <person name="Gautier V."/>
            <person name="Ament-Velasquez S.L."/>
            <person name="Kruys A."/>
            <person name="Hutchinson M.I."/>
            <person name="Powell A.J."/>
            <person name="Barry K."/>
            <person name="Miller A.N."/>
            <person name="Grigoriev I.V."/>
            <person name="Debuchy R."/>
            <person name="Gladieux P."/>
            <person name="Hiltunen Thoren M."/>
            <person name="Johannesson H."/>
        </authorList>
    </citation>
    <scope>NUCLEOTIDE SEQUENCE</scope>
    <source>
        <strain evidence="3">CBS 141.50</strain>
    </source>
</reference>